<dbReference type="Pfam" id="PF00150">
    <property type="entry name" value="Cellulase"/>
    <property type="match status" value="1"/>
</dbReference>
<dbReference type="SUPFAM" id="SSF51445">
    <property type="entry name" value="(Trans)glycosidases"/>
    <property type="match status" value="1"/>
</dbReference>
<dbReference type="EMBL" id="DYUD01000023">
    <property type="protein sequence ID" value="HJG89364.1"/>
    <property type="molecule type" value="Genomic_DNA"/>
</dbReference>
<feature type="chain" id="PRO_5037069927" evidence="5">
    <location>
        <begin position="21"/>
        <end position="578"/>
    </location>
</feature>
<gene>
    <name evidence="7" type="ORF">K8U91_07845</name>
</gene>
<dbReference type="SUPFAM" id="SSF49785">
    <property type="entry name" value="Galactose-binding domain-like"/>
    <property type="match status" value="1"/>
</dbReference>
<evidence type="ECO:0000256" key="3">
    <source>
        <dbReference type="ARBA" id="ARBA00023295"/>
    </source>
</evidence>
<accession>A0A921SVG1</accession>
<keyword evidence="1 5" id="KW-0732">Signal</keyword>
<feature type="domain" description="Glycoside hydrolase family 5" evidence="6">
    <location>
        <begin position="73"/>
        <end position="355"/>
    </location>
</feature>
<name>A0A921SVG1_9BACT</name>
<reference evidence="7" key="1">
    <citation type="journal article" date="2021" name="PeerJ">
        <title>Extensive microbial diversity within the chicken gut microbiome revealed by metagenomics and culture.</title>
        <authorList>
            <person name="Gilroy R."/>
            <person name="Ravi A."/>
            <person name="Getino M."/>
            <person name="Pursley I."/>
            <person name="Horton D.L."/>
            <person name="Alikhan N.F."/>
            <person name="Baker D."/>
            <person name="Gharbi K."/>
            <person name="Hall N."/>
            <person name="Watson M."/>
            <person name="Adriaenssens E.M."/>
            <person name="Foster-Nyarko E."/>
            <person name="Jarju S."/>
            <person name="Secka A."/>
            <person name="Antonio M."/>
            <person name="Oren A."/>
            <person name="Chaudhuri R.R."/>
            <person name="La Ragione R."/>
            <person name="Hildebrand F."/>
            <person name="Pallen M.J."/>
        </authorList>
    </citation>
    <scope>NUCLEOTIDE SEQUENCE</scope>
    <source>
        <strain evidence="7">CHK121-7720</strain>
    </source>
</reference>
<dbReference type="InterPro" id="IPR017853">
    <property type="entry name" value="GH"/>
</dbReference>
<dbReference type="PROSITE" id="PS51257">
    <property type="entry name" value="PROKAR_LIPOPROTEIN"/>
    <property type="match status" value="1"/>
</dbReference>
<dbReference type="PROSITE" id="PS00659">
    <property type="entry name" value="GLYCOSYL_HYDROL_F5"/>
    <property type="match status" value="1"/>
</dbReference>
<evidence type="ECO:0000313" key="7">
    <source>
        <dbReference type="EMBL" id="HJG89364.1"/>
    </source>
</evidence>
<protein>
    <submittedName>
        <fullName evidence="7">Glycoside hydrolase family 5 protein</fullName>
    </submittedName>
</protein>
<keyword evidence="2 4" id="KW-0378">Hydrolase</keyword>
<dbReference type="GO" id="GO:0008422">
    <property type="term" value="F:beta-glucosidase activity"/>
    <property type="evidence" value="ECO:0007669"/>
    <property type="project" value="TreeGrafter"/>
</dbReference>
<comment type="caution">
    <text evidence="7">The sequence shown here is derived from an EMBL/GenBank/DDBJ whole genome shotgun (WGS) entry which is preliminary data.</text>
</comment>
<organism evidence="7 8">
    <name type="scientific">Barnesiella viscericola</name>
    <dbReference type="NCBI Taxonomy" id="397865"/>
    <lineage>
        <taxon>Bacteria</taxon>
        <taxon>Pseudomonadati</taxon>
        <taxon>Bacteroidota</taxon>
        <taxon>Bacteroidia</taxon>
        <taxon>Bacteroidales</taxon>
        <taxon>Barnesiellaceae</taxon>
        <taxon>Barnesiella</taxon>
    </lineage>
</organism>
<dbReference type="GO" id="GO:0005576">
    <property type="term" value="C:extracellular region"/>
    <property type="evidence" value="ECO:0007669"/>
    <property type="project" value="TreeGrafter"/>
</dbReference>
<evidence type="ECO:0000313" key="8">
    <source>
        <dbReference type="Proteomes" id="UP000757103"/>
    </source>
</evidence>
<evidence type="ECO:0000259" key="6">
    <source>
        <dbReference type="Pfam" id="PF00150"/>
    </source>
</evidence>
<evidence type="ECO:0000256" key="1">
    <source>
        <dbReference type="ARBA" id="ARBA00022729"/>
    </source>
</evidence>
<dbReference type="Gene3D" id="3.20.20.80">
    <property type="entry name" value="Glycosidases"/>
    <property type="match status" value="1"/>
</dbReference>
<evidence type="ECO:0000256" key="4">
    <source>
        <dbReference type="RuleBase" id="RU361153"/>
    </source>
</evidence>
<dbReference type="PANTHER" id="PTHR31297">
    <property type="entry name" value="GLUCAN ENDO-1,6-BETA-GLUCOSIDASE B"/>
    <property type="match status" value="1"/>
</dbReference>
<dbReference type="Proteomes" id="UP000757103">
    <property type="component" value="Unassembled WGS sequence"/>
</dbReference>
<keyword evidence="3 4" id="KW-0326">Glycosidase</keyword>
<dbReference type="PANTHER" id="PTHR31297:SF17">
    <property type="entry name" value="ENDOGLUCANASE"/>
    <property type="match status" value="1"/>
</dbReference>
<dbReference type="AlphaFoldDB" id="A0A921SVG1"/>
<sequence length="578" mass="65267">MNTLKYIICLAVLAMTASCADEWRDDALEQAKAAEPTELADPAVGEPLREIPFHKGVNMNAWFDRAASQVDPDKIKDSDFENIKQLGMDVVRLPINFHSNVGSAPDYKLDEGYLSNLDAAVNTITGHGLWVILDHHSLSVETFPNDGEALITACCKQLAQRYKGRDKVALELFNEPFGRYLSLHWPAMQGRIIKAVRACDPNLIIVATGWGSGPKNLLDLPEYNDPRVIYTFHYYNPSMFTHQGAYWDENYVSLSAYPFPYDASRMPAINQAWQSEPYLSFLYSSYAEAATVNKIREEITEVADWAAAHGKLVFCGEFGALNTSEPADRYCWYKAVGDIMAEKNIPWTIWQYNDQQLQNFSIFNGAQTFDQLDTEMMKALGVKLPAEFTSDAHPLAIYSDSSTPWCILRTDKNGGERYLDYYCKDNPAEGTDCIRYNIINPTGGVWFEMWPPANAGKLQSAGAKLEFMARTTAKIKSLEIYFQSYRDGAPRQWRMSATISSNGNSSATRQIPSDGEWHKISIPLSELQYHGCDGEWKERPDEDEAGFDWTSLNWLMITPAGDRMSSGKTIYFDDIHIR</sequence>
<comment type="similarity">
    <text evidence="4">Belongs to the glycosyl hydrolase 5 (cellulase A) family.</text>
</comment>
<dbReference type="InterPro" id="IPR018087">
    <property type="entry name" value="Glyco_hydro_5_CS"/>
</dbReference>
<dbReference type="InterPro" id="IPR001547">
    <property type="entry name" value="Glyco_hydro_5"/>
</dbReference>
<proteinExistence type="inferred from homology"/>
<evidence type="ECO:0000256" key="2">
    <source>
        <dbReference type="ARBA" id="ARBA00022801"/>
    </source>
</evidence>
<reference evidence="7" key="2">
    <citation type="submission" date="2021-09" db="EMBL/GenBank/DDBJ databases">
        <authorList>
            <person name="Gilroy R."/>
        </authorList>
    </citation>
    <scope>NUCLEOTIDE SEQUENCE</scope>
    <source>
        <strain evidence="7">CHK121-7720</strain>
    </source>
</reference>
<dbReference type="Gene3D" id="2.60.120.430">
    <property type="entry name" value="Galactose-binding lectin"/>
    <property type="match status" value="1"/>
</dbReference>
<dbReference type="InterPro" id="IPR050386">
    <property type="entry name" value="Glycosyl_hydrolase_5"/>
</dbReference>
<evidence type="ECO:0000256" key="5">
    <source>
        <dbReference type="SAM" id="SignalP"/>
    </source>
</evidence>
<dbReference type="GO" id="GO:0009251">
    <property type="term" value="P:glucan catabolic process"/>
    <property type="evidence" value="ECO:0007669"/>
    <property type="project" value="TreeGrafter"/>
</dbReference>
<dbReference type="InterPro" id="IPR008979">
    <property type="entry name" value="Galactose-bd-like_sf"/>
</dbReference>
<feature type="signal peptide" evidence="5">
    <location>
        <begin position="1"/>
        <end position="20"/>
    </location>
</feature>
<dbReference type="GO" id="GO:0009986">
    <property type="term" value="C:cell surface"/>
    <property type="evidence" value="ECO:0007669"/>
    <property type="project" value="TreeGrafter"/>
</dbReference>
<dbReference type="RefSeq" id="WP_273306430.1">
    <property type="nucleotide sequence ID" value="NZ_DYUD01000023.1"/>
</dbReference>